<name>A0AAD0K9E1_9ACTN</name>
<gene>
    <name evidence="3" type="ORF">DLJ61_06765</name>
</gene>
<dbReference type="CDD" id="cd05233">
    <property type="entry name" value="SDR_c"/>
    <property type="match status" value="1"/>
</dbReference>
<dbReference type="PANTHER" id="PTHR42760:SF124">
    <property type="entry name" value="SHORT-CHAIN DEHYDROGENASE_REDUCTASE"/>
    <property type="match status" value="1"/>
</dbReference>
<dbReference type="PANTHER" id="PTHR42760">
    <property type="entry name" value="SHORT-CHAIN DEHYDROGENASES/REDUCTASES FAMILY MEMBER"/>
    <property type="match status" value="1"/>
</dbReference>
<dbReference type="FunFam" id="3.40.50.720:FF:000084">
    <property type="entry name" value="Short-chain dehydrogenase reductase"/>
    <property type="match status" value="1"/>
</dbReference>
<dbReference type="PRINTS" id="PR00080">
    <property type="entry name" value="SDRFAMILY"/>
</dbReference>
<protein>
    <submittedName>
        <fullName evidence="3">SDR family NAD(P)-dependent oxidoreductase</fullName>
    </submittedName>
</protein>
<evidence type="ECO:0000313" key="4">
    <source>
        <dbReference type="Proteomes" id="UP000247118"/>
    </source>
</evidence>
<accession>A0AAD0K9E1</accession>
<dbReference type="KEGG" id="gta:BCM27_06710"/>
<dbReference type="Proteomes" id="UP000247118">
    <property type="component" value="Chromosome"/>
</dbReference>
<keyword evidence="2" id="KW-0560">Oxidoreductase</keyword>
<proteinExistence type="inferred from homology"/>
<dbReference type="Gene3D" id="3.40.50.720">
    <property type="entry name" value="NAD(P)-binding Rossmann-like Domain"/>
    <property type="match status" value="1"/>
</dbReference>
<dbReference type="GO" id="GO:0016616">
    <property type="term" value="F:oxidoreductase activity, acting on the CH-OH group of donors, NAD or NADP as acceptor"/>
    <property type="evidence" value="ECO:0007669"/>
    <property type="project" value="TreeGrafter"/>
</dbReference>
<dbReference type="NCBIfam" id="NF005559">
    <property type="entry name" value="PRK07231.1"/>
    <property type="match status" value="1"/>
</dbReference>
<dbReference type="EMBL" id="CP029604">
    <property type="protein sequence ID" value="AWO83269.1"/>
    <property type="molecule type" value="Genomic_DNA"/>
</dbReference>
<dbReference type="SUPFAM" id="SSF51735">
    <property type="entry name" value="NAD(P)-binding Rossmann-fold domains"/>
    <property type="match status" value="1"/>
</dbReference>
<dbReference type="InterPro" id="IPR002347">
    <property type="entry name" value="SDR_fam"/>
</dbReference>
<dbReference type="InterPro" id="IPR036291">
    <property type="entry name" value="NAD(P)-bd_dom_sf"/>
</dbReference>
<evidence type="ECO:0000313" key="3">
    <source>
        <dbReference type="EMBL" id="AWO83269.1"/>
    </source>
</evidence>
<evidence type="ECO:0000256" key="2">
    <source>
        <dbReference type="ARBA" id="ARBA00023002"/>
    </source>
</evidence>
<organism evidence="3 4">
    <name type="scientific">Gordonia terrae</name>
    <dbReference type="NCBI Taxonomy" id="2055"/>
    <lineage>
        <taxon>Bacteria</taxon>
        <taxon>Bacillati</taxon>
        <taxon>Actinomycetota</taxon>
        <taxon>Actinomycetes</taxon>
        <taxon>Mycobacteriales</taxon>
        <taxon>Gordoniaceae</taxon>
        <taxon>Gordonia</taxon>
    </lineage>
</organism>
<comment type="similarity">
    <text evidence="1">Belongs to the short-chain dehydrogenases/reductases (SDR) family.</text>
</comment>
<dbReference type="Pfam" id="PF13561">
    <property type="entry name" value="adh_short_C2"/>
    <property type="match status" value="1"/>
</dbReference>
<evidence type="ECO:0000256" key="1">
    <source>
        <dbReference type="ARBA" id="ARBA00006484"/>
    </source>
</evidence>
<dbReference type="PRINTS" id="PR00081">
    <property type="entry name" value="GDHRDH"/>
</dbReference>
<sequence length="251" mass="26111">MSFDGMSAVVTGAGRGIGAAIADGLALLGTNVVVADLNSSSATSVAERISGRGHGGRAVASDMDAGSAGDHELAVAAAVEEFGRLDFYVNNAGVFQESSLEDMSVELLHRTLRVNVEGVIFGTQAAARHMRLHGGGSIVNIASIAGTKPRPNRTAYSSSKAAVLQATNSAAIELGNHRIRVNAVSPGYVDTALTQFMRDDPDLYDATVGRVPLQRMGRVDEIFSVVRFLLSEDAGYVTGANIPVDGGSRHV</sequence>
<dbReference type="GeneID" id="32687449"/>
<reference evidence="3 4" key="1">
    <citation type="submission" date="2018-05" db="EMBL/GenBank/DDBJ databases">
        <title>Complete genome sequence of Gordonia terrae NRRL B-16283.</title>
        <authorList>
            <person name="Garlena R.A."/>
            <person name="Russell D.A."/>
            <person name="Hatfull G.F."/>
        </authorList>
    </citation>
    <scope>NUCLEOTIDE SEQUENCE [LARGE SCALE GENOMIC DNA]</scope>
    <source>
        <strain evidence="3 4">NRRL B-16283</strain>
    </source>
</reference>
<dbReference type="RefSeq" id="WP_004020219.1">
    <property type="nucleotide sequence ID" value="NZ_CABEIC010000002.1"/>
</dbReference>
<dbReference type="AlphaFoldDB" id="A0AAD0K9E1"/>